<dbReference type="InterPro" id="IPR035901">
    <property type="entry name" value="GIY-YIG_endonuc_sf"/>
</dbReference>
<organism evidence="3 4">
    <name type="scientific">Candidatus Gottesmanbacteria bacterium RIFCSPLOWO2_01_FULL_49_10</name>
    <dbReference type="NCBI Taxonomy" id="1798396"/>
    <lineage>
        <taxon>Bacteria</taxon>
        <taxon>Candidatus Gottesmaniibacteriota</taxon>
    </lineage>
</organism>
<name>A0A1F6AYL5_9BACT</name>
<evidence type="ECO:0000256" key="1">
    <source>
        <dbReference type="ARBA" id="ARBA00007435"/>
    </source>
</evidence>
<evidence type="ECO:0000259" key="2">
    <source>
        <dbReference type="PROSITE" id="PS50164"/>
    </source>
</evidence>
<dbReference type="EMBL" id="MFJZ01000037">
    <property type="protein sequence ID" value="OGG29785.1"/>
    <property type="molecule type" value="Genomic_DNA"/>
</dbReference>
<proteinExistence type="inferred from homology"/>
<dbReference type="InterPro" id="IPR000305">
    <property type="entry name" value="GIY-YIG_endonuc"/>
</dbReference>
<comment type="similarity">
    <text evidence="1">Belongs to the UPF0213 family.</text>
</comment>
<protein>
    <recommendedName>
        <fullName evidence="2">GIY-YIG domain-containing protein</fullName>
    </recommendedName>
</protein>
<dbReference type="Proteomes" id="UP000176409">
    <property type="component" value="Unassembled WGS sequence"/>
</dbReference>
<gene>
    <name evidence="3" type="ORF">A2973_02435</name>
</gene>
<dbReference type="InterPro" id="IPR050190">
    <property type="entry name" value="UPF0213_domain"/>
</dbReference>
<dbReference type="PANTHER" id="PTHR34477">
    <property type="entry name" value="UPF0213 PROTEIN YHBQ"/>
    <property type="match status" value="1"/>
</dbReference>
<reference evidence="3 4" key="1">
    <citation type="journal article" date="2016" name="Nat. Commun.">
        <title>Thousands of microbial genomes shed light on interconnected biogeochemical processes in an aquifer system.</title>
        <authorList>
            <person name="Anantharaman K."/>
            <person name="Brown C.T."/>
            <person name="Hug L.A."/>
            <person name="Sharon I."/>
            <person name="Castelle C.J."/>
            <person name="Probst A.J."/>
            <person name="Thomas B.C."/>
            <person name="Singh A."/>
            <person name="Wilkins M.J."/>
            <person name="Karaoz U."/>
            <person name="Brodie E.L."/>
            <person name="Williams K.H."/>
            <person name="Hubbard S.S."/>
            <person name="Banfield J.F."/>
        </authorList>
    </citation>
    <scope>NUCLEOTIDE SEQUENCE [LARGE SCALE GENOMIC DNA]</scope>
</reference>
<dbReference type="Pfam" id="PF01541">
    <property type="entry name" value="GIY-YIG"/>
    <property type="match status" value="1"/>
</dbReference>
<comment type="caution">
    <text evidence="3">The sequence shown here is derived from an EMBL/GenBank/DDBJ whole genome shotgun (WGS) entry which is preliminary data.</text>
</comment>
<feature type="domain" description="GIY-YIG" evidence="2">
    <location>
        <begin position="1"/>
        <end position="78"/>
    </location>
</feature>
<dbReference type="SUPFAM" id="SSF82771">
    <property type="entry name" value="GIY-YIG endonuclease"/>
    <property type="match status" value="1"/>
</dbReference>
<dbReference type="Gene3D" id="3.40.1440.10">
    <property type="entry name" value="GIY-YIG endonuclease"/>
    <property type="match status" value="1"/>
</dbReference>
<dbReference type="AlphaFoldDB" id="A0A1F6AYL5"/>
<accession>A0A1F6AYL5</accession>
<dbReference type="STRING" id="1798396.A2973_02435"/>
<evidence type="ECO:0000313" key="3">
    <source>
        <dbReference type="EMBL" id="OGG29785.1"/>
    </source>
</evidence>
<dbReference type="PROSITE" id="PS50164">
    <property type="entry name" value="GIY_YIG"/>
    <property type="match status" value="1"/>
</dbReference>
<evidence type="ECO:0000313" key="4">
    <source>
        <dbReference type="Proteomes" id="UP000176409"/>
    </source>
</evidence>
<sequence length="78" mass="9372">MHYVYILKLSNGKYYMGRSDDLRRRVKEHMLGQERTTKRFLPCKLVCYMAFDERKTAVAFEAYLKTGSDFAFRNRHLV</sequence>
<dbReference type="PANTHER" id="PTHR34477:SF1">
    <property type="entry name" value="UPF0213 PROTEIN YHBQ"/>
    <property type="match status" value="1"/>
</dbReference>